<sequence>MAHSMRSTLSVAIRTLPPPRLEYMPEVVINRVIELLLFRTTLERQLDEQHGKRSLPYETGRLAVLYLALAAPNLYAPCLHAIIRTTTRHDAVNLLCRSGRNATIPLDLVGKLVCAFPIPLVMLRATMRALPNVVWDAMSSVNILRPIPWSLVLPPRAQDRSYIGPSALAVLHAKLQRERRVPLVSGWGTDAFLPWTLLPVSIEQRRYCPLGEQDRAAPSYYYERVVAMSLNGVLFPAGLAQLDLWKVVLPPAADIPPIFQQLCNLRSLVLTDVTSPPDDGAAFLVLAAHIPTTVTTLELLQMRAMLTDMNVRALAGRIQHALTGFKSLTVHQCQLGLLARMVAVLPRTGMHKLDIEGLIKDEHDFVQCSTLLADMWPSSVRVLRLSIMLDGQDHGPLRAHHAMPVLLARLTLATRSLFVSTNALRWTLGACQQLPLASTLTELWLSAGFQGDAKGIEHWMTRLPESLMHLSLRAWVIGRTPSAAVIGAKLPPNLITLRLTKCHLTDDDLAGFVWPKSLLHLNLKGNYLTKVPAATLPAQLQTLGLQDISDLLDDNAAAWAAVLPTTLRALNIAGTPLGDNFAAALLQRMPAPRVTAAPRLVYVDDTVLSREGKEQLTTKFTVIDTRVPF</sequence>
<protein>
    <submittedName>
        <fullName evidence="1">Uncharacterized protein</fullName>
    </submittedName>
</protein>
<proteinExistence type="predicted"/>
<dbReference type="VEuPathDB" id="FungiDB:AMAG_01558"/>
<dbReference type="SUPFAM" id="SSF52047">
    <property type="entry name" value="RNI-like"/>
    <property type="match status" value="1"/>
</dbReference>
<dbReference type="Proteomes" id="UP000054350">
    <property type="component" value="Unassembled WGS sequence"/>
</dbReference>
<evidence type="ECO:0000313" key="1">
    <source>
        <dbReference type="EMBL" id="KNE55670.1"/>
    </source>
</evidence>
<gene>
    <name evidence="1" type="ORF">AMAG_01558</name>
</gene>
<dbReference type="AlphaFoldDB" id="A0A0L0RZV3"/>
<reference evidence="1 2" key="1">
    <citation type="submission" date="2009-11" db="EMBL/GenBank/DDBJ databases">
        <title>Annotation of Allomyces macrogynus ATCC 38327.</title>
        <authorList>
            <consortium name="The Broad Institute Genome Sequencing Platform"/>
            <person name="Russ C."/>
            <person name="Cuomo C."/>
            <person name="Burger G."/>
            <person name="Gray M.W."/>
            <person name="Holland P.W.H."/>
            <person name="King N."/>
            <person name="Lang F.B.F."/>
            <person name="Roger A.J."/>
            <person name="Ruiz-Trillo I."/>
            <person name="Young S.K."/>
            <person name="Zeng Q."/>
            <person name="Gargeya S."/>
            <person name="Fitzgerald M."/>
            <person name="Haas B."/>
            <person name="Abouelleil A."/>
            <person name="Alvarado L."/>
            <person name="Arachchi H.M."/>
            <person name="Berlin A."/>
            <person name="Chapman S.B."/>
            <person name="Gearin G."/>
            <person name="Goldberg J."/>
            <person name="Griggs A."/>
            <person name="Gujja S."/>
            <person name="Hansen M."/>
            <person name="Heiman D."/>
            <person name="Howarth C."/>
            <person name="Larimer J."/>
            <person name="Lui A."/>
            <person name="MacDonald P.J.P."/>
            <person name="McCowen C."/>
            <person name="Montmayeur A."/>
            <person name="Murphy C."/>
            <person name="Neiman D."/>
            <person name="Pearson M."/>
            <person name="Priest M."/>
            <person name="Roberts A."/>
            <person name="Saif S."/>
            <person name="Shea T."/>
            <person name="Sisk P."/>
            <person name="Stolte C."/>
            <person name="Sykes S."/>
            <person name="Wortman J."/>
            <person name="Nusbaum C."/>
            <person name="Birren B."/>
        </authorList>
    </citation>
    <scope>NUCLEOTIDE SEQUENCE [LARGE SCALE GENOMIC DNA]</scope>
    <source>
        <strain evidence="1 2">ATCC 38327</strain>
    </source>
</reference>
<organism evidence="1 2">
    <name type="scientific">Allomyces macrogynus (strain ATCC 38327)</name>
    <name type="common">Allomyces javanicus var. macrogynus</name>
    <dbReference type="NCBI Taxonomy" id="578462"/>
    <lineage>
        <taxon>Eukaryota</taxon>
        <taxon>Fungi</taxon>
        <taxon>Fungi incertae sedis</taxon>
        <taxon>Blastocladiomycota</taxon>
        <taxon>Blastocladiomycetes</taxon>
        <taxon>Blastocladiales</taxon>
        <taxon>Blastocladiaceae</taxon>
        <taxon>Allomyces</taxon>
    </lineage>
</organism>
<name>A0A0L0RZV3_ALLM3</name>
<dbReference type="OrthoDB" id="10335559at2759"/>
<dbReference type="EMBL" id="GG745329">
    <property type="protein sequence ID" value="KNE55670.1"/>
    <property type="molecule type" value="Genomic_DNA"/>
</dbReference>
<reference evidence="2" key="2">
    <citation type="submission" date="2009-11" db="EMBL/GenBank/DDBJ databases">
        <title>The Genome Sequence of Allomyces macrogynus strain ATCC 38327.</title>
        <authorList>
            <consortium name="The Broad Institute Genome Sequencing Platform"/>
            <person name="Russ C."/>
            <person name="Cuomo C."/>
            <person name="Shea T."/>
            <person name="Young S.K."/>
            <person name="Zeng Q."/>
            <person name="Koehrsen M."/>
            <person name="Haas B."/>
            <person name="Borodovsky M."/>
            <person name="Guigo R."/>
            <person name="Alvarado L."/>
            <person name="Berlin A."/>
            <person name="Borenstein D."/>
            <person name="Chen Z."/>
            <person name="Engels R."/>
            <person name="Freedman E."/>
            <person name="Gellesch M."/>
            <person name="Goldberg J."/>
            <person name="Griggs A."/>
            <person name="Gujja S."/>
            <person name="Heiman D."/>
            <person name="Hepburn T."/>
            <person name="Howarth C."/>
            <person name="Jen D."/>
            <person name="Larson L."/>
            <person name="Lewis B."/>
            <person name="Mehta T."/>
            <person name="Park D."/>
            <person name="Pearson M."/>
            <person name="Roberts A."/>
            <person name="Saif S."/>
            <person name="Shenoy N."/>
            <person name="Sisk P."/>
            <person name="Stolte C."/>
            <person name="Sykes S."/>
            <person name="Walk T."/>
            <person name="White J."/>
            <person name="Yandava C."/>
            <person name="Burger G."/>
            <person name="Gray M.W."/>
            <person name="Holland P.W.H."/>
            <person name="King N."/>
            <person name="Lang F.B.F."/>
            <person name="Roger A.J."/>
            <person name="Ruiz-Trillo I."/>
            <person name="Lander E."/>
            <person name="Nusbaum C."/>
        </authorList>
    </citation>
    <scope>NUCLEOTIDE SEQUENCE [LARGE SCALE GENOMIC DNA]</scope>
    <source>
        <strain evidence="2">ATCC 38327</strain>
    </source>
</reference>
<accession>A0A0L0RZV3</accession>
<keyword evidence="2" id="KW-1185">Reference proteome</keyword>
<dbReference type="InterPro" id="IPR032675">
    <property type="entry name" value="LRR_dom_sf"/>
</dbReference>
<evidence type="ECO:0000313" key="2">
    <source>
        <dbReference type="Proteomes" id="UP000054350"/>
    </source>
</evidence>
<dbReference type="Gene3D" id="3.80.10.10">
    <property type="entry name" value="Ribonuclease Inhibitor"/>
    <property type="match status" value="1"/>
</dbReference>